<gene>
    <name evidence="2" type="ORF">FDQ92_08155</name>
</gene>
<dbReference type="Pfam" id="PF23161">
    <property type="entry name" value="HTH_RNase_II"/>
    <property type="match status" value="1"/>
</dbReference>
<proteinExistence type="predicted"/>
<dbReference type="SUPFAM" id="SSF50249">
    <property type="entry name" value="Nucleic acid-binding proteins"/>
    <property type="match status" value="1"/>
</dbReference>
<dbReference type="SMART" id="SM00955">
    <property type="entry name" value="RNB"/>
    <property type="match status" value="1"/>
</dbReference>
<dbReference type="GO" id="GO:0000932">
    <property type="term" value="C:P-body"/>
    <property type="evidence" value="ECO:0007669"/>
    <property type="project" value="TreeGrafter"/>
</dbReference>
<dbReference type="GO" id="GO:0003723">
    <property type="term" value="F:RNA binding"/>
    <property type="evidence" value="ECO:0007669"/>
    <property type="project" value="InterPro"/>
</dbReference>
<dbReference type="EMBL" id="CP040098">
    <property type="protein sequence ID" value="QCQ22136.1"/>
    <property type="molecule type" value="Genomic_DNA"/>
</dbReference>
<dbReference type="PANTHER" id="PTHR23355:SF42">
    <property type="entry name" value="RIBONUCLEASE II, CHLOROPLASTIC_MITOCHONDRIAL"/>
    <property type="match status" value="1"/>
</dbReference>
<keyword evidence="3" id="KW-1185">Reference proteome</keyword>
<feature type="domain" description="RNB" evidence="1">
    <location>
        <begin position="282"/>
        <end position="568"/>
    </location>
</feature>
<dbReference type="InterPro" id="IPR056404">
    <property type="entry name" value="HTH_RNase_II"/>
</dbReference>
<dbReference type="GO" id="GO:0000175">
    <property type="term" value="F:3'-5'-RNA exonuclease activity"/>
    <property type="evidence" value="ECO:0007669"/>
    <property type="project" value="TreeGrafter"/>
</dbReference>
<accession>A0A4P8L2J3</accession>
<dbReference type="PANTHER" id="PTHR23355">
    <property type="entry name" value="RIBONUCLEASE"/>
    <property type="match status" value="1"/>
</dbReference>
<dbReference type="OrthoDB" id="9764149at2"/>
<evidence type="ECO:0000313" key="3">
    <source>
        <dbReference type="Proteomes" id="UP000298602"/>
    </source>
</evidence>
<reference evidence="2 3" key="1">
    <citation type="submission" date="2019-05" db="EMBL/GenBank/DDBJ databases">
        <title>The Complete Genome Sequence of the n-alkane-degrading Desulfoglaeba alkanexedens ALDC reveals multiple alkylsuccinate synthase gene clusters.</title>
        <authorList>
            <person name="Callaghan A.V."/>
            <person name="Davidova I.A."/>
            <person name="Duncan K.E."/>
            <person name="Morris B."/>
            <person name="McInerney M.J."/>
        </authorList>
    </citation>
    <scope>NUCLEOTIDE SEQUENCE [LARGE SCALE GENOMIC DNA]</scope>
    <source>
        <strain evidence="2 3">ALDC</strain>
    </source>
</reference>
<dbReference type="InterPro" id="IPR057324">
    <property type="entry name" value="WH_RNase_II"/>
</dbReference>
<dbReference type="GO" id="GO:0006402">
    <property type="term" value="P:mRNA catabolic process"/>
    <property type="evidence" value="ECO:0007669"/>
    <property type="project" value="TreeGrafter"/>
</dbReference>
<dbReference type="Proteomes" id="UP000298602">
    <property type="component" value="Chromosome"/>
</dbReference>
<reference evidence="2 3" key="2">
    <citation type="submission" date="2019-05" db="EMBL/GenBank/DDBJ databases">
        <authorList>
            <person name="Suflita J.M."/>
            <person name="Marks C.R."/>
        </authorList>
    </citation>
    <scope>NUCLEOTIDE SEQUENCE [LARGE SCALE GENOMIC DNA]</scope>
    <source>
        <strain evidence="2 3">ALDC</strain>
    </source>
</reference>
<name>A0A4P8L2J3_9BACT</name>
<organism evidence="2 3">
    <name type="scientific">Desulfoglaeba alkanexedens ALDC</name>
    <dbReference type="NCBI Taxonomy" id="980445"/>
    <lineage>
        <taxon>Bacteria</taxon>
        <taxon>Pseudomonadati</taxon>
        <taxon>Thermodesulfobacteriota</taxon>
        <taxon>Syntrophobacteria</taxon>
        <taxon>Syntrophobacterales</taxon>
        <taxon>Syntrophobacteraceae</taxon>
        <taxon>Desulfoglaeba</taxon>
    </lineage>
</organism>
<dbReference type="InterPro" id="IPR050180">
    <property type="entry name" value="RNR_Ribonuclease"/>
</dbReference>
<dbReference type="Pfam" id="PF25255">
    <property type="entry name" value="WHD_RNase_II"/>
    <property type="match status" value="1"/>
</dbReference>
<dbReference type="Pfam" id="PF00773">
    <property type="entry name" value="RNB"/>
    <property type="match status" value="1"/>
</dbReference>
<dbReference type="AlphaFoldDB" id="A0A4P8L2J3"/>
<evidence type="ECO:0000313" key="2">
    <source>
        <dbReference type="EMBL" id="QCQ22136.1"/>
    </source>
</evidence>
<dbReference type="InterPro" id="IPR012340">
    <property type="entry name" value="NA-bd_OB-fold"/>
</dbReference>
<sequence>MTAPTTPQRIEPGTVVEFFEAKEVLLGVCLAVKNQRLSILSENNRELNLARSRVLHASSKPLDLKEGREGAVQALKLLKRRREDLAAQVNVEEIWEVLEEEAEGVELQDLVGLVFPEEPADDEAAAVQRVLLRDRLYFQFKDGRFYARSREKVEQRRLELEREAEQERLLEAGACWLGSLKHKKAAFPAEEFRVRILDALKDYALFGQESAQQSFAKELLKRAGLTPQPHSAFRTLVRLGEWREDENLYLYQQGIARDFPQEILDFAVRKAETLTIPDGRPRRDLRGLHAFTIDSAQTKDYDDALSFRILEEEFYEVGIHIADAAAVVDKDDPVDREARSRATSIYLPDARIPMLPPVLSEGVCSLQSGRDRLALTFLVRIDREGTVLSREVFSSIIRVREQLTYEDVNRKVEEEEAFRELYRLSQRLRAKRLEMGAVILPLPEINVYVNAEGMIQVSRYEKETPSQIIVSEWMIAANSLAAEYLAEKGVPAIYRSQGECRPETDQVQSEHEIFHIYRQRRLFARAELETEPGVHCSLGVPTYTSITSPIRRYIDLVVQRQLVHALETGEAFYSEEELRNLITRLRAQLSRVVFVHRKWTRYWILKYLEQEDIQTMNAIVLDKNARFAQILIPDFLLETQVPLPPETTIQQGEMIAVKVERLNPRDEVLRVQVA</sequence>
<dbReference type="InterPro" id="IPR001900">
    <property type="entry name" value="RNase_II/R"/>
</dbReference>
<dbReference type="RefSeq" id="WP_137424105.1">
    <property type="nucleotide sequence ID" value="NZ_CP040098.1"/>
</dbReference>
<protein>
    <submittedName>
        <fullName evidence="2">RNB domain-containing ribonuclease</fullName>
    </submittedName>
</protein>
<dbReference type="KEGG" id="dax:FDQ92_08155"/>
<evidence type="ECO:0000259" key="1">
    <source>
        <dbReference type="SMART" id="SM00955"/>
    </source>
</evidence>